<dbReference type="InterPro" id="IPR050171">
    <property type="entry name" value="MFS_Transporters"/>
</dbReference>
<reference evidence="10 11" key="1">
    <citation type="submission" date="2016-09" db="EMBL/GenBank/DDBJ databases">
        <title>Streptomyces rubrolavendulae MJM4426 Genome sequencing and assembly.</title>
        <authorList>
            <person name="Kim J.-G."/>
        </authorList>
    </citation>
    <scope>NUCLEOTIDE SEQUENCE [LARGE SCALE GENOMIC DNA]</scope>
    <source>
        <strain evidence="10 11">MJM4426</strain>
    </source>
</reference>
<dbReference type="GeneID" id="91405068"/>
<comment type="subcellular location">
    <subcellularLocation>
        <location evidence="1">Cell membrane</location>
        <topology evidence="1">Multi-pass membrane protein</topology>
    </subcellularLocation>
</comment>
<feature type="transmembrane region" description="Helical" evidence="8">
    <location>
        <begin position="186"/>
        <end position="205"/>
    </location>
</feature>
<dbReference type="PROSITE" id="PS50850">
    <property type="entry name" value="MFS"/>
    <property type="match status" value="1"/>
</dbReference>
<dbReference type="GO" id="GO:0005886">
    <property type="term" value="C:plasma membrane"/>
    <property type="evidence" value="ECO:0007669"/>
    <property type="project" value="UniProtKB-SubCell"/>
</dbReference>
<evidence type="ECO:0000256" key="5">
    <source>
        <dbReference type="ARBA" id="ARBA00022989"/>
    </source>
</evidence>
<accession>A0A1D8G5C8</accession>
<feature type="transmembrane region" description="Helical" evidence="8">
    <location>
        <begin position="332"/>
        <end position="357"/>
    </location>
</feature>
<dbReference type="AlphaFoldDB" id="A0A1D8G5C8"/>
<dbReference type="OrthoDB" id="4042314at2"/>
<dbReference type="STRING" id="285473.A4G23_03531"/>
<feature type="region of interest" description="Disordered" evidence="7">
    <location>
        <begin position="1"/>
        <end position="23"/>
    </location>
</feature>
<dbReference type="InterPro" id="IPR011701">
    <property type="entry name" value="MFS"/>
</dbReference>
<feature type="transmembrane region" description="Helical" evidence="8">
    <location>
        <begin position="162"/>
        <end position="180"/>
    </location>
</feature>
<evidence type="ECO:0000313" key="11">
    <source>
        <dbReference type="Proteomes" id="UP000095349"/>
    </source>
</evidence>
<keyword evidence="4 8" id="KW-0812">Transmembrane</keyword>
<organism evidence="10 11">
    <name type="scientific">Streptomyces rubrolavendulae</name>
    <dbReference type="NCBI Taxonomy" id="285473"/>
    <lineage>
        <taxon>Bacteria</taxon>
        <taxon>Bacillati</taxon>
        <taxon>Actinomycetota</taxon>
        <taxon>Actinomycetes</taxon>
        <taxon>Kitasatosporales</taxon>
        <taxon>Streptomycetaceae</taxon>
        <taxon>Streptomyces</taxon>
    </lineage>
</organism>
<evidence type="ECO:0000256" key="1">
    <source>
        <dbReference type="ARBA" id="ARBA00004651"/>
    </source>
</evidence>
<feature type="transmembrane region" description="Helical" evidence="8">
    <location>
        <begin position="36"/>
        <end position="60"/>
    </location>
</feature>
<feature type="transmembrane region" description="Helical" evidence="8">
    <location>
        <begin position="72"/>
        <end position="91"/>
    </location>
</feature>
<proteinExistence type="predicted"/>
<dbReference type="EMBL" id="CP017316">
    <property type="protein sequence ID" value="AOT60656.1"/>
    <property type="molecule type" value="Genomic_DNA"/>
</dbReference>
<evidence type="ECO:0000259" key="9">
    <source>
        <dbReference type="PROSITE" id="PS50850"/>
    </source>
</evidence>
<dbReference type="RefSeq" id="WP_051840002.1">
    <property type="nucleotide sequence ID" value="NZ_CP017316.1"/>
</dbReference>
<dbReference type="InterPro" id="IPR020846">
    <property type="entry name" value="MFS_dom"/>
</dbReference>
<dbReference type="KEGG" id="srn:A4G23_03531"/>
<dbReference type="GO" id="GO:0022857">
    <property type="term" value="F:transmembrane transporter activity"/>
    <property type="evidence" value="ECO:0007669"/>
    <property type="project" value="InterPro"/>
</dbReference>
<evidence type="ECO:0000256" key="7">
    <source>
        <dbReference type="SAM" id="MobiDB-lite"/>
    </source>
</evidence>
<feature type="transmembrane region" description="Helical" evidence="8">
    <location>
        <begin position="122"/>
        <end position="141"/>
    </location>
</feature>
<keyword evidence="11" id="KW-1185">Reference proteome</keyword>
<feature type="transmembrane region" description="Helical" evidence="8">
    <location>
        <begin position="246"/>
        <end position="269"/>
    </location>
</feature>
<keyword evidence="6 8" id="KW-0472">Membrane</keyword>
<dbReference type="PANTHER" id="PTHR23517:SF2">
    <property type="entry name" value="MULTIDRUG RESISTANCE PROTEIN MDTH"/>
    <property type="match status" value="1"/>
</dbReference>
<evidence type="ECO:0000256" key="6">
    <source>
        <dbReference type="ARBA" id="ARBA00023136"/>
    </source>
</evidence>
<protein>
    <submittedName>
        <fullName evidence="10">Putative transporter</fullName>
    </submittedName>
</protein>
<evidence type="ECO:0000313" key="10">
    <source>
        <dbReference type="EMBL" id="AOT60656.1"/>
    </source>
</evidence>
<dbReference type="Pfam" id="PF07690">
    <property type="entry name" value="MFS_1"/>
    <property type="match status" value="1"/>
</dbReference>
<dbReference type="PATRIC" id="fig|285473.5.peg.3697"/>
<evidence type="ECO:0000256" key="2">
    <source>
        <dbReference type="ARBA" id="ARBA00022448"/>
    </source>
</evidence>
<dbReference type="Proteomes" id="UP000095349">
    <property type="component" value="Chromosome"/>
</dbReference>
<dbReference type="SUPFAM" id="SSF103473">
    <property type="entry name" value="MFS general substrate transporter"/>
    <property type="match status" value="1"/>
</dbReference>
<dbReference type="InterPro" id="IPR036259">
    <property type="entry name" value="MFS_trans_sf"/>
</dbReference>
<feature type="transmembrane region" description="Helical" evidence="8">
    <location>
        <begin position="306"/>
        <end position="326"/>
    </location>
</feature>
<dbReference type="PANTHER" id="PTHR23517">
    <property type="entry name" value="RESISTANCE PROTEIN MDTM, PUTATIVE-RELATED-RELATED"/>
    <property type="match status" value="1"/>
</dbReference>
<sequence length="431" mass="44279">MTGPAPAKDEQPPGDGDTGKWGAVRTLRHSPPAVRFLLLGVFVNQVGGFVQPFLVLYLVWRGHSTAQAGNALTAYGAGTIAGVAFGAELATRMGPRRTIALSMACTALLTAVVPWIDAFPVLVAVLALSGAMVQAYRPASMSLLSDLVPEERQVMVFSMNRIALNLGATVGRLFAAWLILVSWNLLFWVSGLASLAYAVIALVAVPKDAGTGGAEGAGAGAGAGEGTARRRSRGPGYGAIVRDGRFVLFLVSMFLSSVVFIQSFVGLPLSMTEAGYSATAYTWLITLSAGAVIALELLVTRFTQHWPGWIAVCTGLLLLGAGRALYVIPDSAVLLVAATLVGVVGTMTGGATMWAYPAKLAPPGGKARYLALSQTAFGLGGALGPVLGTFGWEALGNGVWPLWGALGLLSAAAAAAAMRSGPGTPPPSTTP</sequence>
<keyword evidence="2" id="KW-0813">Transport</keyword>
<name>A0A1D8G5C8_9ACTN</name>
<feature type="transmembrane region" description="Helical" evidence="8">
    <location>
        <begin position="398"/>
        <end position="418"/>
    </location>
</feature>
<dbReference type="Gene3D" id="1.20.1250.20">
    <property type="entry name" value="MFS general substrate transporter like domains"/>
    <property type="match status" value="1"/>
</dbReference>
<feature type="transmembrane region" description="Helical" evidence="8">
    <location>
        <begin position="281"/>
        <end position="299"/>
    </location>
</feature>
<evidence type="ECO:0000256" key="3">
    <source>
        <dbReference type="ARBA" id="ARBA00022475"/>
    </source>
</evidence>
<gene>
    <name evidence="10" type="ORF">A4G23_03531</name>
</gene>
<feature type="transmembrane region" description="Helical" evidence="8">
    <location>
        <begin position="369"/>
        <end position="392"/>
    </location>
</feature>
<evidence type="ECO:0000256" key="8">
    <source>
        <dbReference type="SAM" id="Phobius"/>
    </source>
</evidence>
<keyword evidence="5 8" id="KW-1133">Transmembrane helix</keyword>
<evidence type="ECO:0000256" key="4">
    <source>
        <dbReference type="ARBA" id="ARBA00022692"/>
    </source>
</evidence>
<feature type="domain" description="Major facilitator superfamily (MFS) profile" evidence="9">
    <location>
        <begin position="33"/>
        <end position="422"/>
    </location>
</feature>
<keyword evidence="3" id="KW-1003">Cell membrane</keyword>